<dbReference type="Proteomes" id="UP001241988">
    <property type="component" value="Unassembled WGS sequence"/>
</dbReference>
<dbReference type="InterPro" id="IPR002539">
    <property type="entry name" value="MaoC-like_dom"/>
</dbReference>
<evidence type="ECO:0000259" key="1">
    <source>
        <dbReference type="Pfam" id="PF01575"/>
    </source>
</evidence>
<evidence type="ECO:0000313" key="3">
    <source>
        <dbReference type="Proteomes" id="UP001241988"/>
    </source>
</evidence>
<keyword evidence="3" id="KW-1185">Reference proteome</keyword>
<dbReference type="EMBL" id="JAUSWB010000002">
    <property type="protein sequence ID" value="MDQ0428111.1"/>
    <property type="molecule type" value="Genomic_DNA"/>
</dbReference>
<sequence>MTELPAIIKKPIAPIDLVKYSGASGDFNEIHTVPAIAEEKGLDDTIAHGMFVMGWAAAAVEEWFPDRQLQSFGVRFQAVTHPGTVLVINGSMLTDKEGEILIKDQQGQTKLMGTFVLKNGST</sequence>
<dbReference type="InterPro" id="IPR029069">
    <property type="entry name" value="HotDog_dom_sf"/>
</dbReference>
<reference evidence="2 3" key="1">
    <citation type="submission" date="2023-07" db="EMBL/GenBank/DDBJ databases">
        <title>Genomic Encyclopedia of Type Strains, Phase IV (KMG-IV): sequencing the most valuable type-strain genomes for metagenomic binning, comparative biology and taxonomic classification.</title>
        <authorList>
            <person name="Goeker M."/>
        </authorList>
    </citation>
    <scope>NUCLEOTIDE SEQUENCE [LARGE SCALE GENOMIC DNA]</scope>
    <source>
        <strain evidence="2 3">DSM 16419</strain>
    </source>
</reference>
<protein>
    <submittedName>
        <fullName evidence="2">Acyl dehydratase</fullName>
    </submittedName>
</protein>
<dbReference type="Gene3D" id="3.10.129.10">
    <property type="entry name" value="Hotdog Thioesterase"/>
    <property type="match status" value="1"/>
</dbReference>
<comment type="caution">
    <text evidence="2">The sequence shown here is derived from an EMBL/GenBank/DDBJ whole genome shotgun (WGS) entry which is preliminary data.</text>
</comment>
<organism evidence="2 3">
    <name type="scientific">Planomicrobium stackebrandtii</name>
    <dbReference type="NCBI Taxonomy" id="253160"/>
    <lineage>
        <taxon>Bacteria</taxon>
        <taxon>Bacillati</taxon>
        <taxon>Bacillota</taxon>
        <taxon>Bacilli</taxon>
        <taxon>Bacillales</taxon>
        <taxon>Caryophanaceae</taxon>
        <taxon>Planomicrobium</taxon>
    </lineage>
</organism>
<accession>A0ABU0GRX4</accession>
<dbReference type="RefSeq" id="WP_308786326.1">
    <property type="nucleotide sequence ID" value="NZ_JAUSWB010000002.1"/>
</dbReference>
<evidence type="ECO:0000313" key="2">
    <source>
        <dbReference type="EMBL" id="MDQ0428111.1"/>
    </source>
</evidence>
<dbReference type="Pfam" id="PF01575">
    <property type="entry name" value="MaoC_dehydratas"/>
    <property type="match status" value="1"/>
</dbReference>
<gene>
    <name evidence="2" type="ORF">QOZ98_000937</name>
</gene>
<dbReference type="PANTHER" id="PTHR43841:SF3">
    <property type="entry name" value="(3R)-HYDROXYACYL-ACP DEHYDRATASE SUBUNIT HADB"/>
    <property type="match status" value="1"/>
</dbReference>
<feature type="domain" description="MaoC-like" evidence="1">
    <location>
        <begin position="9"/>
        <end position="92"/>
    </location>
</feature>
<proteinExistence type="predicted"/>
<name>A0ABU0GRX4_9BACL</name>
<dbReference type="PANTHER" id="PTHR43841">
    <property type="entry name" value="3-HYDROXYACYL-THIOESTER DEHYDRATASE HTDX-RELATED"/>
    <property type="match status" value="1"/>
</dbReference>
<dbReference type="SUPFAM" id="SSF54637">
    <property type="entry name" value="Thioesterase/thiol ester dehydrase-isomerase"/>
    <property type="match status" value="1"/>
</dbReference>